<dbReference type="GeneID" id="54482869"/>
<dbReference type="InterPro" id="IPR051642">
    <property type="entry name" value="SWI6-like"/>
</dbReference>
<dbReference type="Pfam" id="PF04383">
    <property type="entry name" value="KilA-N"/>
    <property type="match status" value="1"/>
</dbReference>
<feature type="repeat" description="ANK" evidence="5">
    <location>
        <begin position="371"/>
        <end position="403"/>
    </location>
</feature>
<evidence type="ECO:0000256" key="7">
    <source>
        <dbReference type="SAM" id="MobiDB-lite"/>
    </source>
</evidence>
<dbReference type="PANTHER" id="PTHR43828">
    <property type="entry name" value="ASPARAGINASE"/>
    <property type="match status" value="1"/>
</dbReference>
<evidence type="ECO:0000256" key="3">
    <source>
        <dbReference type="ARBA" id="ARBA00023043"/>
    </source>
</evidence>
<feature type="repeat" description="ANK" evidence="5">
    <location>
        <begin position="250"/>
        <end position="282"/>
    </location>
</feature>
<evidence type="ECO:0000256" key="1">
    <source>
        <dbReference type="ARBA" id="ARBA00022737"/>
    </source>
</evidence>
<dbReference type="GO" id="GO:0048315">
    <property type="term" value="P:conidium formation"/>
    <property type="evidence" value="ECO:0007669"/>
    <property type="project" value="UniProtKB-KW"/>
</dbReference>
<dbReference type="RefSeq" id="XP_033600754.1">
    <property type="nucleotide sequence ID" value="XM_033741815.1"/>
</dbReference>
<dbReference type="PANTHER" id="PTHR43828:SF15">
    <property type="entry name" value="TRANSCRIPTION FACTOR MBP1"/>
    <property type="match status" value="1"/>
</dbReference>
<dbReference type="GO" id="GO:0003677">
    <property type="term" value="F:DNA binding"/>
    <property type="evidence" value="ECO:0007669"/>
    <property type="project" value="InterPro"/>
</dbReference>
<keyword evidence="2" id="KW-0749">Sporulation</keyword>
<keyword evidence="4" id="KW-0183">Conidiation</keyword>
<dbReference type="InterPro" id="IPR036887">
    <property type="entry name" value="HTH_APSES_sf"/>
</dbReference>
<dbReference type="PROSITE" id="PS50088">
    <property type="entry name" value="ANK_REPEAT"/>
    <property type="match status" value="2"/>
</dbReference>
<dbReference type="Pfam" id="PF13637">
    <property type="entry name" value="Ank_4"/>
    <property type="match status" value="1"/>
</dbReference>
<dbReference type="SUPFAM" id="SSF48403">
    <property type="entry name" value="Ankyrin repeat"/>
    <property type="match status" value="1"/>
</dbReference>
<keyword evidence="10" id="KW-1185">Reference proteome</keyword>
<proteinExistence type="predicted"/>
<dbReference type="Gene3D" id="1.25.40.20">
    <property type="entry name" value="Ankyrin repeat-containing domain"/>
    <property type="match status" value="1"/>
</dbReference>
<keyword evidence="1" id="KW-0677">Repeat</keyword>
<feature type="domain" description="HTH APSES-type" evidence="8">
    <location>
        <begin position="4"/>
        <end position="110"/>
    </location>
</feature>
<feature type="coiled-coil region" evidence="6">
    <location>
        <begin position="482"/>
        <end position="530"/>
    </location>
</feature>
<dbReference type="AlphaFoldDB" id="A0A6A6W6Q4"/>
<reference evidence="9" key="1">
    <citation type="journal article" date="2020" name="Stud. Mycol.">
        <title>101 Dothideomycetes genomes: a test case for predicting lifestyles and emergence of pathogens.</title>
        <authorList>
            <person name="Haridas S."/>
            <person name="Albert R."/>
            <person name="Binder M."/>
            <person name="Bloem J."/>
            <person name="Labutti K."/>
            <person name="Salamov A."/>
            <person name="Andreopoulos B."/>
            <person name="Baker S."/>
            <person name="Barry K."/>
            <person name="Bills G."/>
            <person name="Bluhm B."/>
            <person name="Cannon C."/>
            <person name="Castanera R."/>
            <person name="Culley D."/>
            <person name="Daum C."/>
            <person name="Ezra D."/>
            <person name="Gonzalez J."/>
            <person name="Henrissat B."/>
            <person name="Kuo A."/>
            <person name="Liang C."/>
            <person name="Lipzen A."/>
            <person name="Lutzoni F."/>
            <person name="Magnuson J."/>
            <person name="Mondo S."/>
            <person name="Nolan M."/>
            <person name="Ohm R."/>
            <person name="Pangilinan J."/>
            <person name="Park H.-J."/>
            <person name="Ramirez L."/>
            <person name="Alfaro M."/>
            <person name="Sun H."/>
            <person name="Tritt A."/>
            <person name="Yoshinaga Y."/>
            <person name="Zwiers L.-H."/>
            <person name="Turgeon B."/>
            <person name="Goodwin S."/>
            <person name="Spatafora J."/>
            <person name="Crous P."/>
            <person name="Grigoriev I."/>
        </authorList>
    </citation>
    <scope>NUCLEOTIDE SEQUENCE</scope>
    <source>
        <strain evidence="9">CBS 121739</strain>
    </source>
</reference>
<evidence type="ECO:0000313" key="10">
    <source>
        <dbReference type="Proteomes" id="UP000799437"/>
    </source>
</evidence>
<dbReference type="GO" id="GO:0001228">
    <property type="term" value="F:DNA-binding transcription activator activity, RNA polymerase II-specific"/>
    <property type="evidence" value="ECO:0007669"/>
    <property type="project" value="UniProtKB-ARBA"/>
</dbReference>
<dbReference type="GO" id="GO:0030907">
    <property type="term" value="C:MBF transcription complex"/>
    <property type="evidence" value="ECO:0007669"/>
    <property type="project" value="TreeGrafter"/>
</dbReference>
<evidence type="ECO:0000313" key="9">
    <source>
        <dbReference type="EMBL" id="KAF2758303.1"/>
    </source>
</evidence>
<dbReference type="PROSITE" id="PS51299">
    <property type="entry name" value="HTH_APSES"/>
    <property type="match status" value="1"/>
</dbReference>
<dbReference type="PROSITE" id="PS50297">
    <property type="entry name" value="ANK_REP_REGION"/>
    <property type="match status" value="1"/>
</dbReference>
<evidence type="ECO:0000256" key="6">
    <source>
        <dbReference type="SAM" id="Coils"/>
    </source>
</evidence>
<sequence>MSKIYSATYSNVPVYEFNADGNHIMRRRGDDWINATHILKVADYDKPARTRILEREVQKGIHEKVQGGYGKYQGTWIPLLDGRALAERNGVLERLLPIFDFVPGDRSPPPAPKHATAAASKPKARQTAAQRRTAAGMSRGTTKNTARAKTSVAPRRVAEEPLTRYSPVPSDGDTIVSESLVDDVDVLGGAHYSSGRRQRRGEQMSLQDQQHQIWADGLLDYFMLLESEDRFPEPPEPPMGINLDHPIDEKGHTAMHWAAAMGDVGVVRDLIQRGATIDCMSMNQETPLMRAVMFTNNYDKLTMPSMVKVFSQTVVKMDWFGSTVFHHIAATTSSSNKYVCARYYCDCILDKLSETWNTDEIARVLNQRDQNGDTAILIAARNGARKCVRSLLGRNADACVPNNRGEMADHHIKQLNARRRQVRLRQMSSSPFAPDTRVPFSGESQYFMGSTRSTNHTAPSVSRQFRSQTASHMISKILPTIMEKCEQLAAAYEAELEEKEVDLADAERVVQKRQAEIDALRQQTSELENIMVDHSMELEASQEEELNRLIRDSEALLELEQKSALRKEIAHAEQRARTSEQRADDASSLRERFELAILLHRAQEERRGLVKDMVCGLSAVGMGERTSEYKRLLTGALGVKEDDLEAMVPEILGELEETQERDVIEEVVGDVRAPDDITMSMGLAIS</sequence>
<dbReference type="EMBL" id="ML996571">
    <property type="protein sequence ID" value="KAF2758303.1"/>
    <property type="molecule type" value="Genomic_DNA"/>
</dbReference>
<dbReference type="Pfam" id="PF00023">
    <property type="entry name" value="Ank"/>
    <property type="match status" value="1"/>
</dbReference>
<dbReference type="SMART" id="SM01252">
    <property type="entry name" value="KilA-N"/>
    <property type="match status" value="1"/>
</dbReference>
<name>A0A6A6W6Q4_9PEZI</name>
<evidence type="ECO:0000256" key="2">
    <source>
        <dbReference type="ARBA" id="ARBA00022969"/>
    </source>
</evidence>
<feature type="compositionally biased region" description="Polar residues" evidence="7">
    <location>
        <begin position="139"/>
        <end position="148"/>
    </location>
</feature>
<keyword evidence="6" id="KW-0175">Coiled coil</keyword>
<dbReference type="InterPro" id="IPR003163">
    <property type="entry name" value="Tscrpt_reg_HTH_APSES-type"/>
</dbReference>
<dbReference type="GO" id="GO:0033309">
    <property type="term" value="C:SBF transcription complex"/>
    <property type="evidence" value="ECO:0007669"/>
    <property type="project" value="TreeGrafter"/>
</dbReference>
<feature type="compositionally biased region" description="Low complexity" evidence="7">
    <location>
        <begin position="113"/>
        <end position="135"/>
    </location>
</feature>
<dbReference type="InterPro" id="IPR036770">
    <property type="entry name" value="Ankyrin_rpt-contain_sf"/>
</dbReference>
<evidence type="ECO:0000256" key="5">
    <source>
        <dbReference type="PROSITE-ProRule" id="PRU00023"/>
    </source>
</evidence>
<evidence type="ECO:0000259" key="8">
    <source>
        <dbReference type="PROSITE" id="PS51299"/>
    </source>
</evidence>
<dbReference type="Gene3D" id="3.10.260.10">
    <property type="entry name" value="Transcription regulator HTH, APSES-type DNA-binding domain"/>
    <property type="match status" value="1"/>
</dbReference>
<dbReference type="GO" id="GO:0030435">
    <property type="term" value="P:sporulation resulting in formation of a cellular spore"/>
    <property type="evidence" value="ECO:0007669"/>
    <property type="project" value="UniProtKB-KW"/>
</dbReference>
<dbReference type="SUPFAM" id="SSF54616">
    <property type="entry name" value="DNA-binding domain of Mlu1-box binding protein MBP1"/>
    <property type="match status" value="1"/>
</dbReference>
<dbReference type="InterPro" id="IPR018004">
    <property type="entry name" value="KilA/APSES_HTH"/>
</dbReference>
<keyword evidence="3 5" id="KW-0040">ANK repeat</keyword>
<dbReference type="OrthoDB" id="6718656at2759"/>
<dbReference type="Proteomes" id="UP000799437">
    <property type="component" value="Unassembled WGS sequence"/>
</dbReference>
<feature type="region of interest" description="Disordered" evidence="7">
    <location>
        <begin position="103"/>
        <end position="154"/>
    </location>
</feature>
<dbReference type="SMART" id="SM00248">
    <property type="entry name" value="ANK"/>
    <property type="match status" value="3"/>
</dbReference>
<dbReference type="FunFam" id="3.10.260.10:FF:000001">
    <property type="entry name" value="APSES transcription factor (MbpA)"/>
    <property type="match status" value="1"/>
</dbReference>
<gene>
    <name evidence="9" type="ORF">EJ05DRAFT_438027</name>
</gene>
<dbReference type="InterPro" id="IPR002110">
    <property type="entry name" value="Ankyrin_rpt"/>
</dbReference>
<organism evidence="9 10">
    <name type="scientific">Pseudovirgaria hyperparasitica</name>
    <dbReference type="NCBI Taxonomy" id="470096"/>
    <lineage>
        <taxon>Eukaryota</taxon>
        <taxon>Fungi</taxon>
        <taxon>Dikarya</taxon>
        <taxon>Ascomycota</taxon>
        <taxon>Pezizomycotina</taxon>
        <taxon>Dothideomycetes</taxon>
        <taxon>Dothideomycetes incertae sedis</taxon>
        <taxon>Acrospermales</taxon>
        <taxon>Acrospermaceae</taxon>
        <taxon>Pseudovirgaria</taxon>
    </lineage>
</organism>
<evidence type="ECO:0000256" key="4">
    <source>
        <dbReference type="ARBA" id="ARBA00023321"/>
    </source>
</evidence>
<accession>A0A6A6W6Q4</accession>
<protein>
    <submittedName>
        <fullName evidence="9">Apses-domain-containing protein</fullName>
    </submittedName>
</protein>